<dbReference type="InParanoid" id="A0A6J1WD08"/>
<organism evidence="6 7">
    <name type="scientific">Galleria mellonella</name>
    <name type="common">Greater wax moth</name>
    <dbReference type="NCBI Taxonomy" id="7137"/>
    <lineage>
        <taxon>Eukaryota</taxon>
        <taxon>Metazoa</taxon>
        <taxon>Ecdysozoa</taxon>
        <taxon>Arthropoda</taxon>
        <taxon>Hexapoda</taxon>
        <taxon>Insecta</taxon>
        <taxon>Pterygota</taxon>
        <taxon>Neoptera</taxon>
        <taxon>Endopterygota</taxon>
        <taxon>Lepidoptera</taxon>
        <taxon>Glossata</taxon>
        <taxon>Ditrysia</taxon>
        <taxon>Pyraloidea</taxon>
        <taxon>Pyralidae</taxon>
        <taxon>Galleriinae</taxon>
        <taxon>Galleria</taxon>
    </lineage>
</organism>
<protein>
    <submittedName>
        <fullName evidence="7">Uncharacterized protein LOC113511842</fullName>
    </submittedName>
</protein>
<feature type="region of interest" description="Disordered" evidence="4">
    <location>
        <begin position="328"/>
        <end position="348"/>
    </location>
</feature>
<keyword evidence="1 3" id="KW-0193">Cuticle</keyword>
<keyword evidence="6" id="KW-1185">Reference proteome</keyword>
<feature type="chain" id="PRO_5046021718" evidence="5">
    <location>
        <begin position="19"/>
        <end position="432"/>
    </location>
</feature>
<dbReference type="Proteomes" id="UP001652740">
    <property type="component" value="Unplaced"/>
</dbReference>
<dbReference type="GeneID" id="113511842"/>
<dbReference type="PRINTS" id="PR00947">
    <property type="entry name" value="CUTICLE"/>
</dbReference>
<gene>
    <name evidence="7" type="primary">LOC113511842</name>
</gene>
<feature type="compositionally biased region" description="Basic and acidic residues" evidence="4">
    <location>
        <begin position="98"/>
        <end position="107"/>
    </location>
</feature>
<reference evidence="7" key="1">
    <citation type="submission" date="2025-08" db="UniProtKB">
        <authorList>
            <consortium name="RefSeq"/>
        </authorList>
    </citation>
    <scope>IDENTIFICATION</scope>
    <source>
        <tissue evidence="7">Whole larvae</tissue>
    </source>
</reference>
<dbReference type="RefSeq" id="XP_026751364.2">
    <property type="nucleotide sequence ID" value="XM_026895563.3"/>
</dbReference>
<feature type="compositionally biased region" description="Gly residues" evidence="4">
    <location>
        <begin position="84"/>
        <end position="95"/>
    </location>
</feature>
<evidence type="ECO:0000256" key="3">
    <source>
        <dbReference type="PROSITE-ProRule" id="PRU00497"/>
    </source>
</evidence>
<feature type="region of interest" description="Disordered" evidence="4">
    <location>
        <begin position="84"/>
        <end position="107"/>
    </location>
</feature>
<evidence type="ECO:0000313" key="7">
    <source>
        <dbReference type="RefSeq" id="XP_026751364.2"/>
    </source>
</evidence>
<proteinExistence type="predicted"/>
<feature type="compositionally biased region" description="Polar residues" evidence="4">
    <location>
        <begin position="287"/>
        <end position="306"/>
    </location>
</feature>
<dbReference type="AlphaFoldDB" id="A0A6J1WD08"/>
<dbReference type="KEGG" id="gmw:113511842"/>
<dbReference type="PANTHER" id="PTHR10380">
    <property type="entry name" value="CUTICLE PROTEIN"/>
    <property type="match status" value="1"/>
</dbReference>
<feature type="region of interest" description="Disordered" evidence="4">
    <location>
        <begin position="256"/>
        <end position="306"/>
    </location>
</feature>
<dbReference type="PANTHER" id="PTHR10380:SF200">
    <property type="entry name" value="CUTICULAR PROTEIN 49AB-RELATED"/>
    <property type="match status" value="1"/>
</dbReference>
<keyword evidence="2 5" id="KW-0732">Signal</keyword>
<evidence type="ECO:0000256" key="1">
    <source>
        <dbReference type="ARBA" id="ARBA00022460"/>
    </source>
</evidence>
<evidence type="ECO:0000313" key="6">
    <source>
        <dbReference type="Proteomes" id="UP001652740"/>
    </source>
</evidence>
<dbReference type="InterPro" id="IPR050468">
    <property type="entry name" value="Cuticle_Struct_Prot"/>
</dbReference>
<feature type="signal peptide" evidence="5">
    <location>
        <begin position="1"/>
        <end position="18"/>
    </location>
</feature>
<evidence type="ECO:0000256" key="2">
    <source>
        <dbReference type="ARBA" id="ARBA00022729"/>
    </source>
</evidence>
<dbReference type="InterPro" id="IPR000618">
    <property type="entry name" value="Insect_cuticle"/>
</dbReference>
<dbReference type="PROSITE" id="PS51155">
    <property type="entry name" value="CHIT_BIND_RR_2"/>
    <property type="match status" value="1"/>
</dbReference>
<dbReference type="InterPro" id="IPR031311">
    <property type="entry name" value="CHIT_BIND_RR_consensus"/>
</dbReference>
<dbReference type="Pfam" id="PF00379">
    <property type="entry name" value="Chitin_bind_4"/>
    <property type="match status" value="1"/>
</dbReference>
<name>A0A6J1WD08_GALME</name>
<feature type="compositionally biased region" description="Basic and acidic residues" evidence="4">
    <location>
        <begin position="266"/>
        <end position="286"/>
    </location>
</feature>
<accession>A0A6J1WD08</accession>
<dbReference type="PROSITE" id="PS00233">
    <property type="entry name" value="CHIT_BIND_RR_1"/>
    <property type="match status" value="1"/>
</dbReference>
<evidence type="ECO:0000256" key="5">
    <source>
        <dbReference type="SAM" id="SignalP"/>
    </source>
</evidence>
<sequence length="432" mass="48740">MQVVNFIATFVLFTVIKCSPFDDGKYDPKKYGNDDGKYYRPLNEGKYIPGDEGKYTYVYKQGLYPDYPYVHEVGPNGGVGGFGGNGGYGGNGPNGPGDPRDNNISDRPGKIEYIGRKIYAERYPYLHKVIKALIDRYVSFDNLFGETPEGSINHYFKTFADKKTAIKCKYLNTKGDSEGYTSEHNPQMLSRNGKNIGNFYSFRGTKILNNVTQFTNSSNKNNLKIEYEVYIRIADEPIQFTVLVFGVVTSNALDDGRYRPGSYGGDDGRYRPSNEGRYAESYDNRYDYSSGSNSNNRYQRPQSSFSQNAGIYRPLGAASAASPTYYQQQSSYVRPQQTSYVRPQQRNEQNARILRQDNEIDVNSYRYSYQTENGINAEEAGRLENTATGPGIRATGFFEYLGDDGVTYRVDYTADEFGFHPSGAHLPQIPRV</sequence>
<evidence type="ECO:0000256" key="4">
    <source>
        <dbReference type="SAM" id="MobiDB-lite"/>
    </source>
</evidence>